<accession>A0ABX4EGZ3</accession>
<dbReference type="Proteomes" id="UP000216189">
    <property type="component" value="Unassembled WGS sequence"/>
</dbReference>
<feature type="signal peptide" evidence="1">
    <location>
        <begin position="1"/>
        <end position="21"/>
    </location>
</feature>
<dbReference type="Gene3D" id="2.60.40.2630">
    <property type="match status" value="2"/>
</dbReference>
<sequence>MKTLKYSIVSLSALMLLASCSSDDLTNENASDRLALSFDASLSSAQVTRATANSFDTGETLYTFVQHVDADDQLVSIDDRSPRMVTLTVGSDKTSVTSTEDLYWDDFSLGGGDDDTNLRKSGHGLRSYYGYGYNGGTPSTALVDSTGVLGWTAPTTQNSAEIVQHADLLWSSTQPKVAYNRGASSAESGTGTLSVPYTHAMSEFTIELVAGDGFTSNTTFANTTVTLHQMNTVGSFTAPSATVSGSTEADITMYKSSMTTGRSTFVAMTVPGTDLAKDESFITITDADGNNYHLNVTQAMLSTGESNWGSGLATVTTESATTYATQPGYNYHLTVTLAKQGITAEASLADWQTVTATGDGVIDFSADVTTQNATEGLTSGDTFDLWMVQDATDYTYGEKSSLVSYDGTGLSLATPLYWPNGTDKFFFRAQANRSVEGALSGNISEPTTVSQGEDRMWATTKAADGYDEGASLSPRTGNVPLLFSHIMSKISVVLKTPVAASGAADANTKHVNLEGATISISNVYPSGTVDIHDGSITPSGTKAAITTTEGIAADAVKTEESYNTAAALTDYIVVPQSTSAMVLTITLGDGTVYKINLNSDAITLAGSTDLDKWVRGKAYVYTITLEKEAVTVAGLVKNWEEVTGSGKAILEWD</sequence>
<name>A0ABX4EGZ3_SEGBR</name>
<dbReference type="RefSeq" id="WP_094448416.1">
    <property type="nucleotide sequence ID" value="NZ_CP091797.1"/>
</dbReference>
<evidence type="ECO:0000313" key="2">
    <source>
        <dbReference type="EMBL" id="OYP55204.1"/>
    </source>
</evidence>
<dbReference type="Pfam" id="PF13149">
    <property type="entry name" value="Mfa_like_1"/>
    <property type="match status" value="2"/>
</dbReference>
<evidence type="ECO:0008006" key="4">
    <source>
        <dbReference type="Google" id="ProtNLM"/>
    </source>
</evidence>
<feature type="chain" id="PRO_5046011742" description="Fimbrillin family protein" evidence="1">
    <location>
        <begin position="22"/>
        <end position="653"/>
    </location>
</feature>
<evidence type="ECO:0000256" key="1">
    <source>
        <dbReference type="SAM" id="SignalP"/>
    </source>
</evidence>
<organism evidence="2 3">
    <name type="scientific">Segatella bryantii</name>
    <name type="common">Prevotella bryantii</name>
    <dbReference type="NCBI Taxonomy" id="77095"/>
    <lineage>
        <taxon>Bacteria</taxon>
        <taxon>Pseudomonadati</taxon>
        <taxon>Bacteroidota</taxon>
        <taxon>Bacteroidia</taxon>
        <taxon>Bacteroidales</taxon>
        <taxon>Prevotellaceae</taxon>
        <taxon>Segatella</taxon>
    </lineage>
</organism>
<evidence type="ECO:0000313" key="3">
    <source>
        <dbReference type="Proteomes" id="UP000216189"/>
    </source>
</evidence>
<comment type="caution">
    <text evidence="2">The sequence shown here is derived from an EMBL/GenBank/DDBJ whole genome shotgun (WGS) entry which is preliminary data.</text>
</comment>
<dbReference type="CDD" id="cd13121">
    <property type="entry name" value="BF2867_like_C"/>
    <property type="match status" value="1"/>
</dbReference>
<reference evidence="2 3" key="1">
    <citation type="submission" date="2017-08" db="EMBL/GenBank/DDBJ databases">
        <title>Comparative genomics of non-oral Prevotella species.</title>
        <authorList>
            <person name="Accetto T."/>
            <person name="Nograsek B."/>
            <person name="Avgustin G."/>
        </authorList>
    </citation>
    <scope>NUCLEOTIDE SEQUENCE [LARGE SCALE GENOMIC DNA]</scope>
    <source>
        <strain evidence="2 3">TC1-1</strain>
    </source>
</reference>
<keyword evidence="1" id="KW-0732">Signal</keyword>
<protein>
    <recommendedName>
        <fullName evidence="4">Fimbrillin family protein</fullName>
    </recommendedName>
</protein>
<dbReference type="GeneID" id="72478807"/>
<dbReference type="InterPro" id="IPR025049">
    <property type="entry name" value="Mfa-like_1"/>
</dbReference>
<dbReference type="EMBL" id="NPJF01000030">
    <property type="protein sequence ID" value="OYP55204.1"/>
    <property type="molecule type" value="Genomic_DNA"/>
</dbReference>
<keyword evidence="3" id="KW-1185">Reference proteome</keyword>
<gene>
    <name evidence="2" type="ORF">CIK91_06710</name>
</gene>
<dbReference type="PROSITE" id="PS51257">
    <property type="entry name" value="PROKAR_LIPOPROTEIN"/>
    <property type="match status" value="1"/>
</dbReference>
<proteinExistence type="predicted"/>